<evidence type="ECO:0000313" key="2">
    <source>
        <dbReference type="EMBL" id="CAH8364273.1"/>
    </source>
</evidence>
<accession>A0ABC8KYF8</accession>
<comment type="caution">
    <text evidence="2">The sequence shown here is derived from an EMBL/GenBank/DDBJ whole genome shotgun (WGS) entry which is preliminary data.</text>
</comment>
<proteinExistence type="predicted"/>
<evidence type="ECO:0000313" key="3">
    <source>
        <dbReference type="Proteomes" id="UP001642260"/>
    </source>
</evidence>
<evidence type="ECO:0000256" key="1">
    <source>
        <dbReference type="SAM" id="MobiDB-lite"/>
    </source>
</evidence>
<dbReference type="Proteomes" id="UP001642260">
    <property type="component" value="Unassembled WGS sequence"/>
</dbReference>
<protein>
    <submittedName>
        <fullName evidence="2">Uncharacterized protein</fullName>
    </submittedName>
</protein>
<keyword evidence="3" id="KW-1185">Reference proteome</keyword>
<feature type="compositionally biased region" description="Basic and acidic residues" evidence="1">
    <location>
        <begin position="7"/>
        <end position="26"/>
    </location>
</feature>
<feature type="compositionally biased region" description="Basic and acidic residues" evidence="1">
    <location>
        <begin position="32"/>
        <end position="71"/>
    </location>
</feature>
<reference evidence="2 3" key="1">
    <citation type="submission" date="2022-03" db="EMBL/GenBank/DDBJ databases">
        <authorList>
            <person name="Macdonald S."/>
            <person name="Ahmed S."/>
            <person name="Newling K."/>
        </authorList>
    </citation>
    <scope>NUCLEOTIDE SEQUENCE [LARGE SCALE GENOMIC DNA]</scope>
</reference>
<dbReference type="AlphaFoldDB" id="A0ABC8KYF8"/>
<dbReference type="EMBL" id="CAKOAT010385488">
    <property type="protein sequence ID" value="CAH8364273.1"/>
    <property type="molecule type" value="Genomic_DNA"/>
</dbReference>
<organism evidence="2 3">
    <name type="scientific">Eruca vesicaria subsp. sativa</name>
    <name type="common">Garden rocket</name>
    <name type="synonym">Eruca sativa</name>
    <dbReference type="NCBI Taxonomy" id="29727"/>
    <lineage>
        <taxon>Eukaryota</taxon>
        <taxon>Viridiplantae</taxon>
        <taxon>Streptophyta</taxon>
        <taxon>Embryophyta</taxon>
        <taxon>Tracheophyta</taxon>
        <taxon>Spermatophyta</taxon>
        <taxon>Magnoliopsida</taxon>
        <taxon>eudicotyledons</taxon>
        <taxon>Gunneridae</taxon>
        <taxon>Pentapetalae</taxon>
        <taxon>rosids</taxon>
        <taxon>malvids</taxon>
        <taxon>Brassicales</taxon>
        <taxon>Brassicaceae</taxon>
        <taxon>Brassiceae</taxon>
        <taxon>Eruca</taxon>
    </lineage>
</organism>
<sequence>MSNTRDVYADRNGEMGRDYKSSSDRVLRRRNDKSNAARRYDSRQDFGPYDRRSTREWREKPVTKAGNLEREGENLNKFHGKAREMTAPALPSATSSELGIAQTHVEVNGGESGSGAQCKKMASIIVSPPLRTATMEDNVTIRSRSATRSLSFVEAEAVEEGEQVIDALTDMEINDTDEKMINEEYDDADDDLLGEEFMEASEEKRVGAEVVLRNKGDTKKRSGRLITSSSTHGSKPGWECATWF</sequence>
<name>A0ABC8KYF8_ERUVS</name>
<feature type="region of interest" description="Disordered" evidence="1">
    <location>
        <begin position="1"/>
        <end position="71"/>
    </location>
</feature>
<gene>
    <name evidence="2" type="ORF">ERUC_LOCUS30029</name>
</gene>